<feature type="domain" description="VOC" evidence="2">
    <location>
        <begin position="9"/>
        <end position="137"/>
    </location>
</feature>
<evidence type="ECO:0000256" key="1">
    <source>
        <dbReference type="ARBA" id="ARBA00022723"/>
    </source>
</evidence>
<dbReference type="RefSeq" id="WP_230434108.1">
    <property type="nucleotide sequence ID" value="NZ_JAFFQH010000146.1"/>
</dbReference>
<organism evidence="3 4">
    <name type="scientific">Xanthomonas melonis</name>
    <dbReference type="NCBI Taxonomy" id="56456"/>
    <lineage>
        <taxon>Bacteria</taxon>
        <taxon>Pseudomonadati</taxon>
        <taxon>Pseudomonadota</taxon>
        <taxon>Gammaproteobacteria</taxon>
        <taxon>Lysobacterales</taxon>
        <taxon>Lysobacteraceae</taxon>
        <taxon>Xanthomonas</taxon>
    </lineage>
</organism>
<sequence length="161" mass="17466">MIQPVKYKRIDHLALAVRDLDAAVKLFVDVLGFELVAQRTITGKRTGMISAEVVHNDITFVLCQGTGPDSQVSRLIDGYGPGVAHIALAVDDTECTMAELKDKGVPFDTSVIKGPGLTQTFTSRDPNTGMSFELIQRSGEAGFLDDNINELFSQLEESGSY</sequence>
<dbReference type="Proteomes" id="UP001430396">
    <property type="component" value="Unassembled WGS sequence"/>
</dbReference>
<dbReference type="InterPro" id="IPR037523">
    <property type="entry name" value="VOC_core"/>
</dbReference>
<proteinExistence type="predicted"/>
<evidence type="ECO:0000313" key="3">
    <source>
        <dbReference type="EMBL" id="MCD0265061.1"/>
    </source>
</evidence>
<protein>
    <submittedName>
        <fullName evidence="3">VOC family protein</fullName>
    </submittedName>
</protein>
<dbReference type="InterPro" id="IPR029068">
    <property type="entry name" value="Glyas_Bleomycin-R_OHBP_Dase"/>
</dbReference>
<dbReference type="Pfam" id="PF00903">
    <property type="entry name" value="Glyoxalase"/>
    <property type="match status" value="1"/>
</dbReference>
<dbReference type="PROSITE" id="PS51819">
    <property type="entry name" value="VOC"/>
    <property type="match status" value="1"/>
</dbReference>
<evidence type="ECO:0000313" key="4">
    <source>
        <dbReference type="Proteomes" id="UP001430396"/>
    </source>
</evidence>
<reference evidence="3" key="1">
    <citation type="submission" date="2021-02" db="EMBL/GenBank/DDBJ databases">
        <title>Copper resistance gene diversity in local Xanthomonas species at agrochemical polluted sites in Trinidad, Trinidad and Tobago.</title>
        <authorList>
            <person name="Ramnarine S.D.B.J."/>
            <person name="Ramsubhag A."/>
            <person name="Jayaraman J."/>
        </authorList>
    </citation>
    <scope>NUCLEOTIDE SEQUENCE</scope>
    <source>
        <strain evidence="3">CaNP6A</strain>
    </source>
</reference>
<dbReference type="InterPro" id="IPR004360">
    <property type="entry name" value="Glyas_Fos-R_dOase_dom"/>
</dbReference>
<dbReference type="Gene3D" id="3.10.180.10">
    <property type="entry name" value="2,3-Dihydroxybiphenyl 1,2-Dioxygenase, domain 1"/>
    <property type="match status" value="1"/>
</dbReference>
<dbReference type="PANTHER" id="PTHR43048">
    <property type="entry name" value="METHYLMALONYL-COA EPIMERASE"/>
    <property type="match status" value="1"/>
</dbReference>
<keyword evidence="1" id="KW-0479">Metal-binding</keyword>
<gene>
    <name evidence="3" type="ORF">JWH11_01120</name>
</gene>
<dbReference type="PANTHER" id="PTHR43048:SF3">
    <property type="entry name" value="METHYLMALONYL-COA EPIMERASE, MITOCHONDRIAL"/>
    <property type="match status" value="1"/>
</dbReference>
<dbReference type="EMBL" id="JAFFQI010000162">
    <property type="protein sequence ID" value="MCD0265061.1"/>
    <property type="molecule type" value="Genomic_DNA"/>
</dbReference>
<name>A0ABS8NPR8_9XANT</name>
<keyword evidence="4" id="KW-1185">Reference proteome</keyword>
<accession>A0ABS8NPR8</accession>
<dbReference type="InterPro" id="IPR051785">
    <property type="entry name" value="MMCE/EMCE_epimerase"/>
</dbReference>
<evidence type="ECO:0000259" key="2">
    <source>
        <dbReference type="PROSITE" id="PS51819"/>
    </source>
</evidence>
<comment type="caution">
    <text evidence="3">The sequence shown here is derived from an EMBL/GenBank/DDBJ whole genome shotgun (WGS) entry which is preliminary data.</text>
</comment>
<dbReference type="SUPFAM" id="SSF54593">
    <property type="entry name" value="Glyoxalase/Bleomycin resistance protein/Dihydroxybiphenyl dioxygenase"/>
    <property type="match status" value="1"/>
</dbReference>